<dbReference type="Proteomes" id="UP001472677">
    <property type="component" value="Unassembled WGS sequence"/>
</dbReference>
<evidence type="ECO:0000313" key="3">
    <source>
        <dbReference type="Proteomes" id="UP001472677"/>
    </source>
</evidence>
<dbReference type="InterPro" id="IPR026960">
    <property type="entry name" value="RVT-Znf"/>
</dbReference>
<feature type="domain" description="Reverse transcriptase zinc-binding" evidence="1">
    <location>
        <begin position="243"/>
        <end position="337"/>
    </location>
</feature>
<organism evidence="2 3">
    <name type="scientific">Hibiscus sabdariffa</name>
    <name type="common">roselle</name>
    <dbReference type="NCBI Taxonomy" id="183260"/>
    <lineage>
        <taxon>Eukaryota</taxon>
        <taxon>Viridiplantae</taxon>
        <taxon>Streptophyta</taxon>
        <taxon>Embryophyta</taxon>
        <taxon>Tracheophyta</taxon>
        <taxon>Spermatophyta</taxon>
        <taxon>Magnoliopsida</taxon>
        <taxon>eudicotyledons</taxon>
        <taxon>Gunneridae</taxon>
        <taxon>Pentapetalae</taxon>
        <taxon>rosids</taxon>
        <taxon>malvids</taxon>
        <taxon>Malvales</taxon>
        <taxon>Malvaceae</taxon>
        <taxon>Malvoideae</taxon>
        <taxon>Hibiscus</taxon>
    </lineage>
</organism>
<evidence type="ECO:0000259" key="1">
    <source>
        <dbReference type="Pfam" id="PF13966"/>
    </source>
</evidence>
<proteinExistence type="predicted"/>
<protein>
    <recommendedName>
        <fullName evidence="1">Reverse transcriptase zinc-binding domain-containing protein</fullName>
    </recommendedName>
</protein>
<sequence>MEHSMDNLAIAADDESGVHLPNMVTSMFLGNQLPVFCSDPNNPTSSHINNQGHNHATKFNSISTNYVVDAYHSSSIPRPAGSSMNTEGSLIIHVFDEEMGSENEDSPLVHADGLKRPIISASAKAFSSTGDMGTVASAWTLENDCEDVVRQCWSETQDSLPNKLKALSVTLSNWNKDRKSNQSKKVRDWEAKLKNLEEQDPDENILASILDIKLDLNVEADKEDIYWEQRFYCLARPDNTREYSVKSNYKMLVSSSQQDLHALQHVASMARVFYDSLWNSKILSKTKITVWRFARNFLPTRSNLSARHLVNDSSCPFCHHSSKLVQHLGFECTVTIQVLTALHINIPARDPDMEWSSWLDYCISSLSKSNAALLFVTLWAIWGFRNKLVHENVSPALDSYVLFIRNYASDTQSLSW</sequence>
<keyword evidence="3" id="KW-1185">Reference proteome</keyword>
<comment type="caution">
    <text evidence="2">The sequence shown here is derived from an EMBL/GenBank/DDBJ whole genome shotgun (WGS) entry which is preliminary data.</text>
</comment>
<evidence type="ECO:0000313" key="2">
    <source>
        <dbReference type="EMBL" id="KAK8601395.1"/>
    </source>
</evidence>
<dbReference type="EMBL" id="JBBPBM010000001">
    <property type="protein sequence ID" value="KAK8601395.1"/>
    <property type="molecule type" value="Genomic_DNA"/>
</dbReference>
<reference evidence="2 3" key="1">
    <citation type="journal article" date="2024" name="G3 (Bethesda)">
        <title>Genome assembly of Hibiscus sabdariffa L. provides insights into metabolisms of medicinal natural products.</title>
        <authorList>
            <person name="Kim T."/>
        </authorList>
    </citation>
    <scope>NUCLEOTIDE SEQUENCE [LARGE SCALE GENOMIC DNA]</scope>
    <source>
        <strain evidence="2">TK-2024</strain>
        <tissue evidence="2">Old leaves</tissue>
    </source>
</reference>
<gene>
    <name evidence="2" type="ORF">V6N12_051230</name>
</gene>
<name>A0ABR2GFB8_9ROSI</name>
<dbReference type="Pfam" id="PF13966">
    <property type="entry name" value="zf-RVT"/>
    <property type="match status" value="1"/>
</dbReference>
<accession>A0ABR2GFB8</accession>